<gene>
    <name evidence="4" type="primary">sufD</name>
    <name evidence="4" type="ORF">E0W69_004775</name>
</gene>
<dbReference type="OrthoDB" id="9768262at2"/>
<evidence type="ECO:0000313" key="5">
    <source>
        <dbReference type="Proteomes" id="UP000292424"/>
    </source>
</evidence>
<dbReference type="InterPro" id="IPR045595">
    <property type="entry name" value="SufBD_N"/>
</dbReference>
<evidence type="ECO:0000259" key="2">
    <source>
        <dbReference type="Pfam" id="PF01458"/>
    </source>
</evidence>
<dbReference type="NCBIfam" id="TIGR01981">
    <property type="entry name" value="sufD"/>
    <property type="match status" value="1"/>
</dbReference>
<dbReference type="InterPro" id="IPR011542">
    <property type="entry name" value="SUF_FeS_clus_asmbl_SufD"/>
</dbReference>
<protein>
    <submittedName>
        <fullName evidence="4">Fe-S cluster assembly protein SufD</fullName>
    </submittedName>
</protein>
<dbReference type="AlphaFoldDB" id="A0A5P2FWW2"/>
<comment type="similarity">
    <text evidence="1">Belongs to the iron-sulfur cluster assembly SufBD family.</text>
</comment>
<reference evidence="4 5" key="1">
    <citation type="submission" date="2019-09" db="EMBL/GenBank/DDBJ databases">
        <title>Complete genome sequence of Arachidicoccus sp. B3-10 isolated from apple orchard soil.</title>
        <authorList>
            <person name="Kim H.S."/>
            <person name="Han K.-I."/>
            <person name="Suh M.K."/>
            <person name="Lee K.C."/>
            <person name="Eom M.K."/>
            <person name="Kim J.-S."/>
            <person name="Kang S.W."/>
            <person name="Sin Y."/>
            <person name="Lee J.-S."/>
        </authorList>
    </citation>
    <scope>NUCLEOTIDE SEQUENCE [LARGE SCALE GENOMIC DNA]</scope>
    <source>
        <strain evidence="4 5">B3-10</strain>
    </source>
</reference>
<evidence type="ECO:0000259" key="3">
    <source>
        <dbReference type="Pfam" id="PF19295"/>
    </source>
</evidence>
<accession>A0A5P2FWW2</accession>
<dbReference type="Pfam" id="PF19295">
    <property type="entry name" value="SufBD_N"/>
    <property type="match status" value="1"/>
</dbReference>
<sequence length="443" mass="49699">MSNQIATANIFDQLVESFNLQSKDGSALAALQEKALDAFKENGFPTIKNEYWRFTNVKPFLNDNFQFNDAFVSIEKDNLETIISDNAIPNLDAYKLVLVNGAINFELSILPDSNNVTIQPVSAAKNTEFFVNAINNRMDVKDAKDAFVAINTALFQDGFCIEVKSGFTLDKPIHIFQIFQANANVFIQPRNLVVVNKSANIEIIETGVCLGENVYFINSVSDLQIAENALLVHSIVQDGKTTERYINNTQVSQQRDSRYENYIYSIPEAQLIRNNLNVELESQNTETHMYGLYLSGKGQVIDNHSLVDHLNPNCQSNQLYKGVMIEGGRAVFNGRIYVHEDAQKTNAFQSNNNMLFSDESVINSKPQLEIYADDVKCSHGTTIGQYDKDALFYLQARGLAESQARAMLVNAFANDVTSKIPNEALREYVEEKVSYIISNAEVK</sequence>
<dbReference type="PANTHER" id="PTHR43575:SF1">
    <property type="entry name" value="PROTEIN ABCI7, CHLOROPLASTIC"/>
    <property type="match status" value="1"/>
</dbReference>
<name>A0A5P2FWW2_9BACT</name>
<evidence type="ECO:0000313" key="4">
    <source>
        <dbReference type="EMBL" id="QES88006.1"/>
    </source>
</evidence>
<dbReference type="InterPro" id="IPR037284">
    <property type="entry name" value="SUF_FeS_clus_asmbl_SufBD_sf"/>
</dbReference>
<dbReference type="Pfam" id="PF01458">
    <property type="entry name" value="SUFBD_core"/>
    <property type="match status" value="1"/>
</dbReference>
<feature type="domain" description="SUF system FeS cluster assembly SufBD N-terminal" evidence="3">
    <location>
        <begin position="20"/>
        <end position="175"/>
    </location>
</feature>
<feature type="domain" description="SUF system FeS cluster assembly SufBD core" evidence="2">
    <location>
        <begin position="181"/>
        <end position="412"/>
    </location>
</feature>
<dbReference type="InterPro" id="IPR055346">
    <property type="entry name" value="Fe-S_cluster_assembly_SufBD"/>
</dbReference>
<dbReference type="PANTHER" id="PTHR43575">
    <property type="entry name" value="PROTEIN ABCI7, CHLOROPLASTIC"/>
    <property type="match status" value="1"/>
</dbReference>
<proteinExistence type="inferred from homology"/>
<dbReference type="KEGG" id="arac:E0W69_004775"/>
<dbReference type="GO" id="GO:0016226">
    <property type="term" value="P:iron-sulfur cluster assembly"/>
    <property type="evidence" value="ECO:0007669"/>
    <property type="project" value="InterPro"/>
</dbReference>
<dbReference type="EMBL" id="CP044016">
    <property type="protein sequence ID" value="QES88006.1"/>
    <property type="molecule type" value="Genomic_DNA"/>
</dbReference>
<dbReference type="Proteomes" id="UP000292424">
    <property type="component" value="Chromosome"/>
</dbReference>
<evidence type="ECO:0000256" key="1">
    <source>
        <dbReference type="ARBA" id="ARBA00043967"/>
    </source>
</evidence>
<dbReference type="RefSeq" id="WP_131328893.1">
    <property type="nucleotide sequence ID" value="NZ_CP044016.1"/>
</dbReference>
<dbReference type="InterPro" id="IPR000825">
    <property type="entry name" value="SUF_FeS_clus_asmbl_SufBD_core"/>
</dbReference>
<dbReference type="SUPFAM" id="SSF101960">
    <property type="entry name" value="Stabilizer of iron transporter SufD"/>
    <property type="match status" value="1"/>
</dbReference>
<keyword evidence="5" id="KW-1185">Reference proteome</keyword>
<organism evidence="4 5">
    <name type="scientific">Rhizosphaericola mali</name>
    <dbReference type="NCBI Taxonomy" id="2545455"/>
    <lineage>
        <taxon>Bacteria</taxon>
        <taxon>Pseudomonadati</taxon>
        <taxon>Bacteroidota</taxon>
        <taxon>Chitinophagia</taxon>
        <taxon>Chitinophagales</taxon>
        <taxon>Chitinophagaceae</taxon>
        <taxon>Rhizosphaericola</taxon>
    </lineage>
</organism>